<name>A0A512HNA0_9HYPH</name>
<feature type="transmembrane region" description="Helical" evidence="1">
    <location>
        <begin position="52"/>
        <end position="75"/>
    </location>
</feature>
<protein>
    <recommendedName>
        <fullName evidence="4">DUF3307 domain-containing protein</fullName>
    </recommendedName>
</protein>
<dbReference type="Proteomes" id="UP000321717">
    <property type="component" value="Unassembled WGS sequence"/>
</dbReference>
<sequence>MPGMPEMISTPWIVWGIALFLLKQLIADFLLQTRWMAIGKQRRHRWLFPLSVHAGLHGALTGLIFSILAPALAWIGLVDFIVHFAIDRAKAAIQTRLGLDVSQTGFWWLFGMDQTLHHLTHLGLAALLAVSRTL</sequence>
<evidence type="ECO:0000313" key="3">
    <source>
        <dbReference type="Proteomes" id="UP000321717"/>
    </source>
</evidence>
<evidence type="ECO:0008006" key="4">
    <source>
        <dbReference type="Google" id="ProtNLM"/>
    </source>
</evidence>
<keyword evidence="1" id="KW-1133">Transmembrane helix</keyword>
<keyword evidence="1" id="KW-0472">Membrane</keyword>
<keyword evidence="1" id="KW-0812">Transmembrane</keyword>
<proteinExistence type="predicted"/>
<dbReference type="OrthoDB" id="558011at2"/>
<organism evidence="2 3">
    <name type="scientific">Ciceribacter naphthalenivorans</name>
    <dbReference type="NCBI Taxonomy" id="1118451"/>
    <lineage>
        <taxon>Bacteria</taxon>
        <taxon>Pseudomonadati</taxon>
        <taxon>Pseudomonadota</taxon>
        <taxon>Alphaproteobacteria</taxon>
        <taxon>Hyphomicrobiales</taxon>
        <taxon>Rhizobiaceae</taxon>
        <taxon>Ciceribacter</taxon>
    </lineage>
</organism>
<keyword evidence="3" id="KW-1185">Reference proteome</keyword>
<feature type="transmembrane region" description="Helical" evidence="1">
    <location>
        <begin position="12"/>
        <end position="31"/>
    </location>
</feature>
<reference evidence="2 3" key="1">
    <citation type="submission" date="2019-07" db="EMBL/GenBank/DDBJ databases">
        <title>Whole genome shotgun sequence of Rhizobium naphthalenivorans NBRC 107585.</title>
        <authorList>
            <person name="Hosoyama A."/>
            <person name="Uohara A."/>
            <person name="Ohji S."/>
            <person name="Ichikawa N."/>
        </authorList>
    </citation>
    <scope>NUCLEOTIDE SEQUENCE [LARGE SCALE GENOMIC DNA]</scope>
    <source>
        <strain evidence="2 3">NBRC 107585</strain>
    </source>
</reference>
<gene>
    <name evidence="2" type="ORF">RNA01_38410</name>
</gene>
<dbReference type="InterPro" id="IPR021737">
    <property type="entry name" value="Phage_phiKZ_Orf197"/>
</dbReference>
<dbReference type="AlphaFoldDB" id="A0A512HNA0"/>
<dbReference type="RefSeq" id="WP_147181780.1">
    <property type="nucleotide sequence ID" value="NZ_BJZP01000026.1"/>
</dbReference>
<dbReference type="Pfam" id="PF11750">
    <property type="entry name" value="DUF3307"/>
    <property type="match status" value="1"/>
</dbReference>
<accession>A0A512HNA0</accession>
<comment type="caution">
    <text evidence="2">The sequence shown here is derived from an EMBL/GenBank/DDBJ whole genome shotgun (WGS) entry which is preliminary data.</text>
</comment>
<dbReference type="EMBL" id="BJZP01000026">
    <property type="protein sequence ID" value="GEO86909.1"/>
    <property type="molecule type" value="Genomic_DNA"/>
</dbReference>
<evidence type="ECO:0000256" key="1">
    <source>
        <dbReference type="SAM" id="Phobius"/>
    </source>
</evidence>
<evidence type="ECO:0000313" key="2">
    <source>
        <dbReference type="EMBL" id="GEO86909.1"/>
    </source>
</evidence>